<feature type="domain" description="LysM" evidence="1">
    <location>
        <begin position="62"/>
        <end position="106"/>
    </location>
</feature>
<dbReference type="PROSITE" id="PS51257">
    <property type="entry name" value="PROKAR_LIPOPROTEIN"/>
    <property type="match status" value="1"/>
</dbReference>
<dbReference type="RefSeq" id="WP_054535411.1">
    <property type="nucleotide sequence ID" value="NZ_LGKP01000025.1"/>
</dbReference>
<dbReference type="InterPro" id="IPR036779">
    <property type="entry name" value="LysM_dom_sf"/>
</dbReference>
<sequence length="132" mass="13991">MKRRDQVAVGLILAALVGCGTPVASRPTPKPIVNLTAAPTIDLDATREAYKNELQPTAQPLGLYIVRDGDTLESIALAFNTSVEEISATNKLEDINVISIGQALIIPSLISGTNNLTITMPLNQSKDLTPTP</sequence>
<dbReference type="SUPFAM" id="SSF54106">
    <property type="entry name" value="LysM domain"/>
    <property type="match status" value="1"/>
</dbReference>
<dbReference type="AlphaFoldDB" id="A0A0P6XYV8"/>
<dbReference type="OrthoDB" id="144484at2"/>
<evidence type="ECO:0000313" key="2">
    <source>
        <dbReference type="EMBL" id="KPL85142.1"/>
    </source>
</evidence>
<accession>A0A0P6XYV8</accession>
<dbReference type="Gene3D" id="3.10.350.10">
    <property type="entry name" value="LysM domain"/>
    <property type="match status" value="1"/>
</dbReference>
<organism evidence="2 3">
    <name type="scientific">Herpetosiphon geysericola</name>
    <dbReference type="NCBI Taxonomy" id="70996"/>
    <lineage>
        <taxon>Bacteria</taxon>
        <taxon>Bacillati</taxon>
        <taxon>Chloroflexota</taxon>
        <taxon>Chloroflexia</taxon>
        <taxon>Herpetosiphonales</taxon>
        <taxon>Herpetosiphonaceae</taxon>
        <taxon>Herpetosiphon</taxon>
    </lineage>
</organism>
<comment type="caution">
    <text evidence="2">The sequence shown here is derived from an EMBL/GenBank/DDBJ whole genome shotgun (WGS) entry which is preliminary data.</text>
</comment>
<dbReference type="STRING" id="70996.SE18_15685"/>
<evidence type="ECO:0000259" key="1">
    <source>
        <dbReference type="PROSITE" id="PS51782"/>
    </source>
</evidence>
<dbReference type="SMART" id="SM00257">
    <property type="entry name" value="LysM"/>
    <property type="match status" value="1"/>
</dbReference>
<reference evidence="2 3" key="1">
    <citation type="submission" date="2015-07" db="EMBL/GenBank/DDBJ databases">
        <title>Whole genome sequence of Herpetosiphon geysericola DSM 7119.</title>
        <authorList>
            <person name="Hemp J."/>
            <person name="Ward L.M."/>
            <person name="Pace L.A."/>
            <person name="Fischer W.W."/>
        </authorList>
    </citation>
    <scope>NUCLEOTIDE SEQUENCE [LARGE SCALE GENOMIC DNA]</scope>
    <source>
        <strain evidence="2 3">DSM 7119</strain>
    </source>
</reference>
<keyword evidence="3" id="KW-1185">Reference proteome</keyword>
<proteinExistence type="predicted"/>
<name>A0A0P6XYV8_9CHLR</name>
<dbReference type="InterPro" id="IPR018392">
    <property type="entry name" value="LysM"/>
</dbReference>
<dbReference type="CDD" id="cd00118">
    <property type="entry name" value="LysM"/>
    <property type="match status" value="1"/>
</dbReference>
<dbReference type="Proteomes" id="UP000050277">
    <property type="component" value="Unassembled WGS sequence"/>
</dbReference>
<dbReference type="Pfam" id="PF01476">
    <property type="entry name" value="LysM"/>
    <property type="match status" value="1"/>
</dbReference>
<protein>
    <recommendedName>
        <fullName evidence="1">LysM domain-containing protein</fullName>
    </recommendedName>
</protein>
<gene>
    <name evidence="2" type="ORF">SE18_15685</name>
</gene>
<dbReference type="PROSITE" id="PS51782">
    <property type="entry name" value="LYSM"/>
    <property type="match status" value="1"/>
</dbReference>
<evidence type="ECO:0000313" key="3">
    <source>
        <dbReference type="Proteomes" id="UP000050277"/>
    </source>
</evidence>
<dbReference type="EMBL" id="LGKP01000025">
    <property type="protein sequence ID" value="KPL85142.1"/>
    <property type="molecule type" value="Genomic_DNA"/>
</dbReference>